<accession>A0ABW8MXB0</accession>
<name>A0ABW8MXB0_9BURK</name>
<keyword evidence="2" id="KW-1185">Reference proteome</keyword>
<dbReference type="Proteomes" id="UP001620514">
    <property type="component" value="Unassembled WGS sequence"/>
</dbReference>
<dbReference type="RefSeq" id="WP_404614539.1">
    <property type="nucleotide sequence ID" value="NZ_JBIYDN010000048.1"/>
</dbReference>
<evidence type="ECO:0000313" key="1">
    <source>
        <dbReference type="EMBL" id="MFK4448339.1"/>
    </source>
</evidence>
<evidence type="ECO:0000313" key="2">
    <source>
        <dbReference type="Proteomes" id="UP001620514"/>
    </source>
</evidence>
<protein>
    <submittedName>
        <fullName evidence="1">DNA topoisomerase IA</fullName>
    </submittedName>
</protein>
<comment type="caution">
    <text evidence="1">The sequence shown here is derived from an EMBL/GenBank/DDBJ whole genome shotgun (WGS) entry which is preliminary data.</text>
</comment>
<dbReference type="EMBL" id="JBIYDN010000048">
    <property type="protein sequence ID" value="MFK4448339.1"/>
    <property type="molecule type" value="Genomic_DNA"/>
</dbReference>
<reference evidence="1 2" key="1">
    <citation type="submission" date="2024-11" db="EMBL/GenBank/DDBJ databases">
        <title>Using genomics to understand microbial adaptation to soil warming.</title>
        <authorList>
            <person name="Deangelis K.M. PhD."/>
        </authorList>
    </citation>
    <scope>NUCLEOTIDE SEQUENCE [LARGE SCALE GENOMIC DNA]</scope>
    <source>
        <strain evidence="1 2">GAS97</strain>
    </source>
</reference>
<gene>
    <name evidence="1" type="ORF">ABH943_008383</name>
</gene>
<proteinExistence type="predicted"/>
<sequence length="108" mass="12084">MSIHEITGGKVVALLEKDRERAARELLVKSDQIVFAGDPDPSGAIAFRELLLHLTNLEQADRAHPALMLATMTEDDVALAFEQGETTNDAAFSRRCIYGEIKRYFDYN</sequence>
<organism evidence="1 2">
    <name type="scientific">Caballeronia udeis</name>
    <dbReference type="NCBI Taxonomy" id="1232866"/>
    <lineage>
        <taxon>Bacteria</taxon>
        <taxon>Pseudomonadati</taxon>
        <taxon>Pseudomonadota</taxon>
        <taxon>Betaproteobacteria</taxon>
        <taxon>Burkholderiales</taxon>
        <taxon>Burkholderiaceae</taxon>
        <taxon>Caballeronia</taxon>
    </lineage>
</organism>